<dbReference type="Pfam" id="PF10510">
    <property type="entry name" value="PIG-S"/>
    <property type="match status" value="1"/>
</dbReference>
<dbReference type="EMBL" id="LKEX01008483">
    <property type="protein sequence ID" value="KYN50006.1"/>
    <property type="molecule type" value="Genomic_DNA"/>
</dbReference>
<reference evidence="1 2" key="1">
    <citation type="submission" date="2016-03" db="EMBL/GenBank/DDBJ databases">
        <title>Cyphomyrmex costatus WGS genome.</title>
        <authorList>
            <person name="Nygaard S."/>
            <person name="Hu H."/>
            <person name="Boomsma J."/>
            <person name="Zhang G."/>
        </authorList>
    </citation>
    <scope>NUCLEOTIDE SEQUENCE [LARGE SCALE GENOMIC DNA]</scope>
    <source>
        <strain evidence="1">MS0001</strain>
        <tissue evidence="1">Whole body</tissue>
    </source>
</reference>
<dbReference type="GO" id="GO:0042765">
    <property type="term" value="C:GPI-anchor transamidase complex"/>
    <property type="evidence" value="ECO:0007669"/>
    <property type="project" value="InterPro"/>
</dbReference>
<dbReference type="AlphaFoldDB" id="A0A151K1J3"/>
<dbReference type="GO" id="GO:0016255">
    <property type="term" value="P:attachment of GPI anchor to protein"/>
    <property type="evidence" value="ECO:0007669"/>
    <property type="project" value="InterPro"/>
</dbReference>
<name>A0A151K1J3_9HYME</name>
<proteinExistence type="predicted"/>
<organism evidence="1 2">
    <name type="scientific">Cyphomyrmex costatus</name>
    <dbReference type="NCBI Taxonomy" id="456900"/>
    <lineage>
        <taxon>Eukaryota</taxon>
        <taxon>Metazoa</taxon>
        <taxon>Ecdysozoa</taxon>
        <taxon>Arthropoda</taxon>
        <taxon>Hexapoda</taxon>
        <taxon>Insecta</taxon>
        <taxon>Pterygota</taxon>
        <taxon>Neoptera</taxon>
        <taxon>Endopterygota</taxon>
        <taxon>Hymenoptera</taxon>
        <taxon>Apocrita</taxon>
        <taxon>Aculeata</taxon>
        <taxon>Formicoidea</taxon>
        <taxon>Formicidae</taxon>
        <taxon>Myrmicinae</taxon>
        <taxon>Cyphomyrmex</taxon>
    </lineage>
</organism>
<accession>A0A151K1J3</accession>
<dbReference type="Proteomes" id="UP000078542">
    <property type="component" value="Unassembled WGS sequence"/>
</dbReference>
<comment type="caution">
    <text evidence="1">The sequence shown here is derived from an EMBL/GenBank/DDBJ whole genome shotgun (WGS) entry which is preliminary data.</text>
</comment>
<dbReference type="STRING" id="456900.A0A151K1J3"/>
<evidence type="ECO:0000313" key="2">
    <source>
        <dbReference type="Proteomes" id="UP000078542"/>
    </source>
</evidence>
<gene>
    <name evidence="1" type="ORF">ALC62_00033</name>
</gene>
<sequence length="94" mass="10934">MLHKYPNVLSDISKLIQVLSEWILRDKSLALTKNALAEPTMYSLDEENRRRFPASLAYDVLVTLVNPDPEKLKIIWDLKTVTEGIYIIYNHYAL</sequence>
<evidence type="ECO:0000313" key="1">
    <source>
        <dbReference type="EMBL" id="KYN50006.1"/>
    </source>
</evidence>
<dbReference type="InterPro" id="IPR019540">
    <property type="entry name" value="PtdIno-glycan_biosynth_class_S"/>
</dbReference>
<protein>
    <submittedName>
        <fullName evidence="1">Uncharacterized protein</fullName>
    </submittedName>
</protein>
<keyword evidence="2" id="KW-1185">Reference proteome</keyword>